<sequence>MVPGSATVVAAAAAAVAAEVVAAAWCVSVEVVHLVELHRTSQPVVAVADSASASQSKALAAAGVPVECSARRSLGVRSASVDERSPKPCY</sequence>
<evidence type="ECO:0000256" key="1">
    <source>
        <dbReference type="SAM" id="SignalP"/>
    </source>
</evidence>
<keyword evidence="1" id="KW-0732">Signal</keyword>
<organism evidence="2">
    <name type="scientific">Anopheles braziliensis</name>
    <dbReference type="NCBI Taxonomy" id="58242"/>
    <lineage>
        <taxon>Eukaryota</taxon>
        <taxon>Metazoa</taxon>
        <taxon>Ecdysozoa</taxon>
        <taxon>Arthropoda</taxon>
        <taxon>Hexapoda</taxon>
        <taxon>Insecta</taxon>
        <taxon>Pterygota</taxon>
        <taxon>Neoptera</taxon>
        <taxon>Endopterygota</taxon>
        <taxon>Diptera</taxon>
        <taxon>Nematocera</taxon>
        <taxon>Culicoidea</taxon>
        <taxon>Culicidae</taxon>
        <taxon>Anophelinae</taxon>
        <taxon>Anopheles</taxon>
    </lineage>
</organism>
<dbReference type="AlphaFoldDB" id="A0A2M3ZQX6"/>
<feature type="signal peptide" evidence="1">
    <location>
        <begin position="1"/>
        <end position="23"/>
    </location>
</feature>
<name>A0A2M3ZQX6_9DIPT</name>
<proteinExistence type="predicted"/>
<accession>A0A2M3ZQX6</accession>
<feature type="chain" id="PRO_5014688712" evidence="1">
    <location>
        <begin position="24"/>
        <end position="90"/>
    </location>
</feature>
<protein>
    <submittedName>
        <fullName evidence="2">Putative secreted peptide</fullName>
    </submittedName>
</protein>
<dbReference type="EMBL" id="GGFM01010200">
    <property type="protein sequence ID" value="MBW30951.1"/>
    <property type="molecule type" value="Transcribed_RNA"/>
</dbReference>
<evidence type="ECO:0000313" key="2">
    <source>
        <dbReference type="EMBL" id="MBW30951.1"/>
    </source>
</evidence>
<reference evidence="2" key="1">
    <citation type="submission" date="2018-01" db="EMBL/GenBank/DDBJ databases">
        <title>An insight into the sialome of Amazonian anophelines.</title>
        <authorList>
            <person name="Ribeiro J.M."/>
            <person name="Scarpassa V."/>
            <person name="Calvo E."/>
        </authorList>
    </citation>
    <scope>NUCLEOTIDE SEQUENCE</scope>
    <source>
        <tissue evidence="2">Salivary glands</tissue>
    </source>
</reference>